<name>A0A1X7BVV1_9RHOB</name>
<organism evidence="5 6">
    <name type="scientific">Roseovarius aestuarii</name>
    <dbReference type="NCBI Taxonomy" id="475083"/>
    <lineage>
        <taxon>Bacteria</taxon>
        <taxon>Pseudomonadati</taxon>
        <taxon>Pseudomonadota</taxon>
        <taxon>Alphaproteobacteria</taxon>
        <taxon>Rhodobacterales</taxon>
        <taxon>Roseobacteraceae</taxon>
        <taxon>Roseovarius</taxon>
    </lineage>
</organism>
<evidence type="ECO:0000259" key="3">
    <source>
        <dbReference type="PROSITE" id="PS50113"/>
    </source>
</evidence>
<dbReference type="Gene3D" id="3.30.70.270">
    <property type="match status" value="1"/>
</dbReference>
<dbReference type="InterPro" id="IPR013655">
    <property type="entry name" value="PAS_fold_3"/>
</dbReference>
<dbReference type="InterPro" id="IPR035965">
    <property type="entry name" value="PAS-like_dom_sf"/>
</dbReference>
<evidence type="ECO:0000313" key="5">
    <source>
        <dbReference type="EMBL" id="SMC13359.1"/>
    </source>
</evidence>
<dbReference type="PROSITE" id="PS50887">
    <property type="entry name" value="GGDEF"/>
    <property type="match status" value="1"/>
</dbReference>
<dbReference type="CDD" id="cd01949">
    <property type="entry name" value="GGDEF"/>
    <property type="match status" value="1"/>
</dbReference>
<evidence type="ECO:0000256" key="1">
    <source>
        <dbReference type="SAM" id="MobiDB-lite"/>
    </source>
</evidence>
<feature type="domain" description="PAC" evidence="3">
    <location>
        <begin position="78"/>
        <end position="130"/>
    </location>
</feature>
<dbReference type="PROSITE" id="PS50113">
    <property type="entry name" value="PAC"/>
    <property type="match status" value="1"/>
</dbReference>
<feature type="region of interest" description="Disordered" evidence="1">
    <location>
        <begin position="281"/>
        <end position="302"/>
    </location>
</feature>
<dbReference type="Gene3D" id="3.30.450.20">
    <property type="entry name" value="PAS domain"/>
    <property type="match status" value="1"/>
</dbReference>
<dbReference type="PANTHER" id="PTHR44757:SF2">
    <property type="entry name" value="BIOFILM ARCHITECTURE MAINTENANCE PROTEIN MBAA"/>
    <property type="match status" value="1"/>
</dbReference>
<dbReference type="InterPro" id="IPR043128">
    <property type="entry name" value="Rev_trsase/Diguanyl_cyclase"/>
</dbReference>
<dbReference type="InterPro" id="IPR000160">
    <property type="entry name" value="GGDEF_dom"/>
</dbReference>
<dbReference type="OrthoDB" id="9814202at2"/>
<dbReference type="SMART" id="SM00091">
    <property type="entry name" value="PAS"/>
    <property type="match status" value="1"/>
</dbReference>
<keyword evidence="5" id="KW-0808">Transferase</keyword>
<dbReference type="SMART" id="SM00267">
    <property type="entry name" value="GGDEF"/>
    <property type="match status" value="1"/>
</dbReference>
<accession>A0A1X7BVV1</accession>
<dbReference type="InterPro" id="IPR029787">
    <property type="entry name" value="Nucleotide_cyclase"/>
</dbReference>
<dbReference type="InterPro" id="IPR052155">
    <property type="entry name" value="Biofilm_reg_signaling"/>
</dbReference>
<gene>
    <name evidence="5" type="primary">yegE_2</name>
    <name evidence="5" type="ORF">ROA7745_03205</name>
</gene>
<evidence type="ECO:0000313" key="6">
    <source>
        <dbReference type="Proteomes" id="UP000193224"/>
    </source>
</evidence>
<dbReference type="Pfam" id="PF00990">
    <property type="entry name" value="GGDEF"/>
    <property type="match status" value="1"/>
</dbReference>
<proteinExistence type="predicted"/>
<dbReference type="PANTHER" id="PTHR44757">
    <property type="entry name" value="DIGUANYLATE CYCLASE DGCP"/>
    <property type="match status" value="1"/>
</dbReference>
<dbReference type="Pfam" id="PF08447">
    <property type="entry name" value="PAS_3"/>
    <property type="match status" value="1"/>
</dbReference>
<protein>
    <submittedName>
        <fullName evidence="5">Putative diguanylate cyclase YegE</fullName>
        <ecNumber evidence="5">2.7.7.65</ecNumber>
    </submittedName>
</protein>
<feature type="domain" description="GGDEF" evidence="4">
    <location>
        <begin position="162"/>
        <end position="296"/>
    </location>
</feature>
<dbReference type="PROSITE" id="PS50112">
    <property type="entry name" value="PAS"/>
    <property type="match status" value="1"/>
</dbReference>
<dbReference type="CDD" id="cd00130">
    <property type="entry name" value="PAS"/>
    <property type="match status" value="1"/>
</dbReference>
<feature type="domain" description="PAS" evidence="2">
    <location>
        <begin position="11"/>
        <end position="74"/>
    </location>
</feature>
<dbReference type="GO" id="GO:0052621">
    <property type="term" value="F:diguanylate cyclase activity"/>
    <property type="evidence" value="ECO:0007669"/>
    <property type="project" value="UniProtKB-EC"/>
</dbReference>
<dbReference type="SUPFAM" id="SSF55073">
    <property type="entry name" value="Nucleotide cyclase"/>
    <property type="match status" value="1"/>
</dbReference>
<dbReference type="EC" id="2.7.7.65" evidence="5"/>
<dbReference type="EMBL" id="FWXB01000013">
    <property type="protein sequence ID" value="SMC13359.1"/>
    <property type="molecule type" value="Genomic_DNA"/>
</dbReference>
<dbReference type="NCBIfam" id="TIGR00229">
    <property type="entry name" value="sensory_box"/>
    <property type="match status" value="1"/>
</dbReference>
<keyword evidence="5" id="KW-0548">Nucleotidyltransferase</keyword>
<dbReference type="AlphaFoldDB" id="A0A1X7BVV1"/>
<dbReference type="InterPro" id="IPR000700">
    <property type="entry name" value="PAS-assoc_C"/>
</dbReference>
<keyword evidence="6" id="KW-1185">Reference proteome</keyword>
<dbReference type="Proteomes" id="UP000193224">
    <property type="component" value="Unassembled WGS sequence"/>
</dbReference>
<dbReference type="SUPFAM" id="SSF55785">
    <property type="entry name" value="PYP-like sensor domain (PAS domain)"/>
    <property type="match status" value="1"/>
</dbReference>
<dbReference type="NCBIfam" id="TIGR00254">
    <property type="entry name" value="GGDEF"/>
    <property type="match status" value="1"/>
</dbReference>
<evidence type="ECO:0000259" key="2">
    <source>
        <dbReference type="PROSITE" id="PS50112"/>
    </source>
</evidence>
<evidence type="ECO:0000259" key="4">
    <source>
        <dbReference type="PROSITE" id="PS50887"/>
    </source>
</evidence>
<dbReference type="RefSeq" id="WP_085801307.1">
    <property type="nucleotide sequence ID" value="NZ_FWXB01000013.1"/>
</dbReference>
<reference evidence="5 6" key="1">
    <citation type="submission" date="2017-03" db="EMBL/GenBank/DDBJ databases">
        <authorList>
            <person name="Afonso C.L."/>
            <person name="Miller P.J."/>
            <person name="Scott M.A."/>
            <person name="Spackman E."/>
            <person name="Goraichik I."/>
            <person name="Dimitrov K.M."/>
            <person name="Suarez D.L."/>
            <person name="Swayne D.E."/>
        </authorList>
    </citation>
    <scope>NUCLEOTIDE SEQUENCE [LARGE SCALE GENOMIC DNA]</scope>
    <source>
        <strain evidence="5 6">CECT 7745</strain>
    </source>
</reference>
<sequence>MADSIMSDEILFKNAPVGIARVGTDGTFLQVNQRFCEILGLSEETLVCLRLHHITHPGDIESAALHMRRLLSEDHGRFNMAKRFIRGDGSILWTDLNVSFLQRNERQDAHFIVVIQDMTKTRSHIDVLEHKLRHDPLTRIRNRAGFIEHLSRACRRYQRNGSSFALAYLDLDNFKEINDTLGHVTGDILLREVATRLQRMMENDGTVARLSGDEFAVVLTNITTPEMLNAALYRLHSVFGAPFEANQAQVDISASIGLAHCPMDAHTVRGLMQHADKTMYAQKNASASDRSDEPQQRMGAIQ</sequence>
<dbReference type="InterPro" id="IPR000014">
    <property type="entry name" value="PAS"/>
</dbReference>